<feature type="domain" description="N-acetyltransferase" evidence="1">
    <location>
        <begin position="11"/>
        <end position="177"/>
    </location>
</feature>
<evidence type="ECO:0000313" key="3">
    <source>
        <dbReference type="Proteomes" id="UP000654345"/>
    </source>
</evidence>
<dbReference type="PROSITE" id="PS51186">
    <property type="entry name" value="GNAT"/>
    <property type="match status" value="1"/>
</dbReference>
<dbReference type="InterPro" id="IPR016181">
    <property type="entry name" value="Acyl_CoA_acyltransferase"/>
</dbReference>
<dbReference type="InterPro" id="IPR051531">
    <property type="entry name" value="N-acetyltransferase"/>
</dbReference>
<evidence type="ECO:0000313" key="2">
    <source>
        <dbReference type="EMBL" id="GHO58541.1"/>
    </source>
</evidence>
<gene>
    <name evidence="2" type="ORF">KSB_70160</name>
</gene>
<proteinExistence type="predicted"/>
<keyword evidence="3" id="KW-1185">Reference proteome</keyword>
<dbReference type="Proteomes" id="UP000654345">
    <property type="component" value="Unassembled WGS sequence"/>
</dbReference>
<reference evidence="2 3" key="1">
    <citation type="journal article" date="2021" name="Int. J. Syst. Evol. Microbiol.">
        <title>Reticulibacter mediterranei gen. nov., sp. nov., within the new family Reticulibacteraceae fam. nov., and Ktedonospora formicarum gen. nov., sp. nov., Ktedonobacter robiniae sp. nov., Dictyobacter formicarum sp. nov. and Dictyobacter arantiisoli sp. nov., belonging to the class Ktedonobacteria.</title>
        <authorList>
            <person name="Yabe S."/>
            <person name="Zheng Y."/>
            <person name="Wang C.M."/>
            <person name="Sakai Y."/>
            <person name="Abe K."/>
            <person name="Yokota A."/>
            <person name="Donadio S."/>
            <person name="Cavaletti L."/>
            <person name="Monciardini P."/>
        </authorList>
    </citation>
    <scope>NUCLEOTIDE SEQUENCE [LARGE SCALE GENOMIC DNA]</scope>
    <source>
        <strain evidence="2 3">SOSP1-30</strain>
    </source>
</reference>
<dbReference type="Gene3D" id="3.40.630.30">
    <property type="match status" value="1"/>
</dbReference>
<dbReference type="Pfam" id="PF13302">
    <property type="entry name" value="Acetyltransf_3"/>
    <property type="match status" value="1"/>
</dbReference>
<dbReference type="PANTHER" id="PTHR43792">
    <property type="entry name" value="GNAT FAMILY, PUTATIVE (AFU_ORTHOLOGUE AFUA_3G00765)-RELATED-RELATED"/>
    <property type="match status" value="1"/>
</dbReference>
<dbReference type="RefSeq" id="WP_201374810.1">
    <property type="nucleotide sequence ID" value="NZ_BNJG01000003.1"/>
</dbReference>
<dbReference type="EMBL" id="BNJG01000003">
    <property type="protein sequence ID" value="GHO58541.1"/>
    <property type="molecule type" value="Genomic_DNA"/>
</dbReference>
<sequence length="190" mass="22046">MPFTVLETERLRLRRFTESDLPLFMAYRNDPEIARYQGWEGISEAEAWAFIIEQKVAQPGVPGEGFQIAIELKETETLIGDCFFKVNAHDKLQAEIGYTLARACHGKGYATEAVTCWLNYAFQAFHLHRVIAIADCENHASYALMERLGMRREGHFIQNTWFKGHWCDEYLYAILREEWLRAHPVANDKS</sequence>
<organism evidence="2 3">
    <name type="scientific">Ktedonobacter robiniae</name>
    <dbReference type="NCBI Taxonomy" id="2778365"/>
    <lineage>
        <taxon>Bacteria</taxon>
        <taxon>Bacillati</taxon>
        <taxon>Chloroflexota</taxon>
        <taxon>Ktedonobacteria</taxon>
        <taxon>Ktedonobacterales</taxon>
        <taxon>Ktedonobacteraceae</taxon>
        <taxon>Ktedonobacter</taxon>
    </lineage>
</organism>
<dbReference type="SUPFAM" id="SSF55729">
    <property type="entry name" value="Acyl-CoA N-acyltransferases (Nat)"/>
    <property type="match status" value="1"/>
</dbReference>
<accession>A0ABQ3V067</accession>
<comment type="caution">
    <text evidence="2">The sequence shown here is derived from an EMBL/GenBank/DDBJ whole genome shotgun (WGS) entry which is preliminary data.</text>
</comment>
<dbReference type="InterPro" id="IPR000182">
    <property type="entry name" value="GNAT_dom"/>
</dbReference>
<evidence type="ECO:0000259" key="1">
    <source>
        <dbReference type="PROSITE" id="PS51186"/>
    </source>
</evidence>
<protein>
    <submittedName>
        <fullName evidence="2">Ribosomal-protein-serine acetyltransferase</fullName>
    </submittedName>
</protein>
<dbReference type="PANTHER" id="PTHR43792:SF1">
    <property type="entry name" value="N-ACETYLTRANSFERASE DOMAIN-CONTAINING PROTEIN"/>
    <property type="match status" value="1"/>
</dbReference>
<name>A0ABQ3V067_9CHLR</name>